<feature type="transmembrane region" description="Helical" evidence="1">
    <location>
        <begin position="175"/>
        <end position="197"/>
    </location>
</feature>
<feature type="transmembrane region" description="Helical" evidence="1">
    <location>
        <begin position="92"/>
        <end position="112"/>
    </location>
</feature>
<keyword evidence="1" id="KW-1133">Transmembrane helix</keyword>
<keyword evidence="3" id="KW-1185">Reference proteome</keyword>
<evidence type="ECO:0000256" key="1">
    <source>
        <dbReference type="SAM" id="Phobius"/>
    </source>
</evidence>
<keyword evidence="1" id="KW-0812">Transmembrane</keyword>
<name>A0ABW1G7L9_9ACTN</name>
<organism evidence="2 3">
    <name type="scientific">Streptacidiphilus monticola</name>
    <dbReference type="NCBI Taxonomy" id="2161674"/>
    <lineage>
        <taxon>Bacteria</taxon>
        <taxon>Bacillati</taxon>
        <taxon>Actinomycetota</taxon>
        <taxon>Actinomycetes</taxon>
        <taxon>Kitasatosporales</taxon>
        <taxon>Streptomycetaceae</taxon>
        <taxon>Streptacidiphilus</taxon>
    </lineage>
</organism>
<dbReference type="Proteomes" id="UP001596174">
    <property type="component" value="Unassembled WGS sequence"/>
</dbReference>
<sequence>MSETQSVPAGVRSDVIHDIGYRHYEGPRLGRGYATRSLYTQGLRGCFGLGRSAKSKILPMALLAIIAVPALIMVAVAIYLKMKHLPLEYTRYLSIMQFVIAVFTAAQAPVLLSRDLRFMTVPLYFSRPLTSGDYVRAKFAAMVSAIFLLTALPVLIMWIGSVLGSMDFGYNTARLGYGLFAAALYALLYGGIGTLVASLTPRRGFGVAAIIAVFLVTSAIAGIIYVVLQVHYQGGMHPGPGPVTDDPAANWAWVISPAQLVDNSATWLFGLKTRGGPVVPSDTGGVFFLVEIAALVIASYALLVRRYRKL</sequence>
<gene>
    <name evidence="2" type="ORF">ACFP3V_21805</name>
</gene>
<keyword evidence="1" id="KW-0472">Membrane</keyword>
<protein>
    <submittedName>
        <fullName evidence="2">ABC transporter permease</fullName>
    </submittedName>
</protein>
<evidence type="ECO:0000313" key="2">
    <source>
        <dbReference type="EMBL" id="MFC5909836.1"/>
    </source>
</evidence>
<dbReference type="RefSeq" id="WP_380585982.1">
    <property type="nucleotide sequence ID" value="NZ_JBHSQJ010000090.1"/>
</dbReference>
<feature type="transmembrane region" description="Helical" evidence="1">
    <location>
        <begin position="204"/>
        <end position="228"/>
    </location>
</feature>
<feature type="transmembrane region" description="Helical" evidence="1">
    <location>
        <begin position="57"/>
        <end position="80"/>
    </location>
</feature>
<reference evidence="3" key="1">
    <citation type="journal article" date="2019" name="Int. J. Syst. Evol. Microbiol.">
        <title>The Global Catalogue of Microorganisms (GCM) 10K type strain sequencing project: providing services to taxonomists for standard genome sequencing and annotation.</title>
        <authorList>
            <consortium name="The Broad Institute Genomics Platform"/>
            <consortium name="The Broad Institute Genome Sequencing Center for Infectious Disease"/>
            <person name="Wu L."/>
            <person name="Ma J."/>
        </authorList>
    </citation>
    <scope>NUCLEOTIDE SEQUENCE [LARGE SCALE GENOMIC DNA]</scope>
    <source>
        <strain evidence="3">JCM 4816</strain>
    </source>
</reference>
<accession>A0ABW1G7L9</accession>
<comment type="caution">
    <text evidence="2">The sequence shown here is derived from an EMBL/GenBank/DDBJ whole genome shotgun (WGS) entry which is preliminary data.</text>
</comment>
<feature type="transmembrane region" description="Helical" evidence="1">
    <location>
        <begin position="139"/>
        <end position="163"/>
    </location>
</feature>
<feature type="transmembrane region" description="Helical" evidence="1">
    <location>
        <begin position="286"/>
        <end position="304"/>
    </location>
</feature>
<proteinExistence type="predicted"/>
<dbReference type="EMBL" id="JBHSQJ010000090">
    <property type="protein sequence ID" value="MFC5909836.1"/>
    <property type="molecule type" value="Genomic_DNA"/>
</dbReference>
<evidence type="ECO:0000313" key="3">
    <source>
        <dbReference type="Proteomes" id="UP001596174"/>
    </source>
</evidence>